<evidence type="ECO:0000313" key="4">
    <source>
        <dbReference type="Proteomes" id="UP001375240"/>
    </source>
</evidence>
<gene>
    <name evidence="3" type="ORF">TWF696_007482</name>
</gene>
<keyword evidence="4" id="KW-1185">Reference proteome</keyword>
<comment type="caution">
    <text evidence="3">The sequence shown here is derived from an EMBL/GenBank/DDBJ whole genome shotgun (WGS) entry which is preliminary data.</text>
</comment>
<evidence type="ECO:0000256" key="1">
    <source>
        <dbReference type="ARBA" id="ARBA00022793"/>
    </source>
</evidence>
<evidence type="ECO:0000313" key="3">
    <source>
        <dbReference type="EMBL" id="KAK6343823.1"/>
    </source>
</evidence>
<keyword evidence="2" id="KW-0456">Lyase</keyword>
<name>A0AAV9UKC8_9PEZI</name>
<organism evidence="3 4">
    <name type="scientific">Orbilia brochopaga</name>
    <dbReference type="NCBI Taxonomy" id="3140254"/>
    <lineage>
        <taxon>Eukaryota</taxon>
        <taxon>Fungi</taxon>
        <taxon>Dikarya</taxon>
        <taxon>Ascomycota</taxon>
        <taxon>Pezizomycotina</taxon>
        <taxon>Orbiliomycetes</taxon>
        <taxon>Orbiliales</taxon>
        <taxon>Orbiliaceae</taxon>
        <taxon>Orbilia</taxon>
    </lineage>
</organism>
<proteinExistence type="predicted"/>
<dbReference type="EMBL" id="JAVHNQ010000006">
    <property type="protein sequence ID" value="KAK6343823.1"/>
    <property type="molecule type" value="Genomic_DNA"/>
</dbReference>
<dbReference type="AlphaFoldDB" id="A0AAV9UKC8"/>
<sequence>MANLLDNDPLAEEFAGGPVASFRLSPQDYHRYHSPVTGTVKWYKRFSGNYYNVDPLNLRSRIDILTTNARCAVCLETEKYGEVLFVAIGATDVGTVNFRDEARLVGSRIRKGDEIGRFEFGGSSILVVFQKGRIHFDEDLLKWSQQMIMTDVEVGMGLGRLQEREE</sequence>
<dbReference type="InterPro" id="IPR003817">
    <property type="entry name" value="PS_Dcarbxylase"/>
</dbReference>
<accession>A0AAV9UKC8</accession>
<keyword evidence="1" id="KW-0210">Decarboxylase</keyword>
<dbReference type="GO" id="GO:0004609">
    <property type="term" value="F:phosphatidylserine decarboxylase activity"/>
    <property type="evidence" value="ECO:0007669"/>
    <property type="project" value="InterPro"/>
</dbReference>
<reference evidence="3 4" key="1">
    <citation type="submission" date="2019-10" db="EMBL/GenBank/DDBJ databases">
        <authorList>
            <person name="Palmer J.M."/>
        </authorList>
    </citation>
    <scope>NUCLEOTIDE SEQUENCE [LARGE SCALE GENOMIC DNA]</scope>
    <source>
        <strain evidence="3 4">TWF696</strain>
    </source>
</reference>
<dbReference type="Pfam" id="PF02666">
    <property type="entry name" value="PS_Dcarbxylase"/>
    <property type="match status" value="1"/>
</dbReference>
<evidence type="ECO:0000256" key="2">
    <source>
        <dbReference type="ARBA" id="ARBA00023239"/>
    </source>
</evidence>
<dbReference type="Proteomes" id="UP001375240">
    <property type="component" value="Unassembled WGS sequence"/>
</dbReference>
<dbReference type="PANTHER" id="PTHR10067">
    <property type="entry name" value="PHOSPHATIDYLSERINE DECARBOXYLASE"/>
    <property type="match status" value="1"/>
</dbReference>
<dbReference type="GO" id="GO:0008654">
    <property type="term" value="P:phospholipid biosynthetic process"/>
    <property type="evidence" value="ECO:0007669"/>
    <property type="project" value="InterPro"/>
</dbReference>
<dbReference type="PANTHER" id="PTHR10067:SF11">
    <property type="entry name" value="PHOSPHATIDYLSERINE DECARBOXYLASE"/>
    <property type="match status" value="1"/>
</dbReference>
<protein>
    <recommendedName>
        <fullName evidence="5">Phosphatidylserine decarboxylase</fullName>
    </recommendedName>
</protein>
<evidence type="ECO:0008006" key="5">
    <source>
        <dbReference type="Google" id="ProtNLM"/>
    </source>
</evidence>